<evidence type="ECO:0000313" key="2">
    <source>
        <dbReference type="Ensembl" id="ENSPMAP00000007958.1"/>
    </source>
</evidence>
<dbReference type="Pfam" id="PF04727">
    <property type="entry name" value="ELMO_CED12"/>
    <property type="match status" value="1"/>
</dbReference>
<sequence length="329" mass="37847">KMLWRLWLFLYGGFLRGWIKWFFRQLSGRCELQRICYRHKTGATRALAIEYSLTASKNVVLCSAVKVSEPEVEKTAEAIMHVKKINRSTNPTFAPALQACLLQISGYHALTKEVEEIRKQRYDSENKTHEEALLKLWALLMPEVALKARITKQWGDIGFQGDDPSTDFRGMGMLGLLNLLYFAEEHTTAARQVLSHSHHPKYGDLTKQALYRYGRVGWGVGPMDKSIGFSYAIVGINITELAYTLLFAGAMKSHFYNIIPAAPRLVHFHQAFCYLFHEFDAFWLKEEPRDIMEFNRVREMFRKQVQDQLSSDEAVLVPRFDSTPSSVPT</sequence>
<dbReference type="PROSITE" id="PS51335">
    <property type="entry name" value="ELMO"/>
    <property type="match status" value="1"/>
</dbReference>
<dbReference type="HOGENOM" id="CLU_056289_0_0_1"/>
<dbReference type="PANTHER" id="PTHR12771:SF51">
    <property type="entry name" value="LD01482P"/>
    <property type="match status" value="1"/>
</dbReference>
<name>S4RRX1_PETMA</name>
<dbReference type="InterPro" id="IPR050868">
    <property type="entry name" value="ELMO_domain-containing"/>
</dbReference>
<dbReference type="GO" id="GO:0005096">
    <property type="term" value="F:GTPase activator activity"/>
    <property type="evidence" value="ECO:0007669"/>
    <property type="project" value="TreeGrafter"/>
</dbReference>
<evidence type="ECO:0000259" key="1">
    <source>
        <dbReference type="PROSITE" id="PS51335"/>
    </source>
</evidence>
<organism evidence="2">
    <name type="scientific">Petromyzon marinus</name>
    <name type="common">Sea lamprey</name>
    <dbReference type="NCBI Taxonomy" id="7757"/>
    <lineage>
        <taxon>Eukaryota</taxon>
        <taxon>Metazoa</taxon>
        <taxon>Chordata</taxon>
        <taxon>Craniata</taxon>
        <taxon>Vertebrata</taxon>
        <taxon>Cyclostomata</taxon>
        <taxon>Hyperoartia</taxon>
        <taxon>Petromyzontiformes</taxon>
        <taxon>Petromyzontidae</taxon>
        <taxon>Petromyzon</taxon>
    </lineage>
</organism>
<proteinExistence type="predicted"/>
<accession>S4RRX1</accession>
<dbReference type="STRING" id="7757.ENSPMAP00000007958"/>
<dbReference type="Ensembl" id="ENSPMAT00000007994.1">
    <property type="protein sequence ID" value="ENSPMAP00000007958.1"/>
    <property type="gene ID" value="ENSPMAG00000007203.1"/>
</dbReference>
<dbReference type="InterPro" id="IPR006816">
    <property type="entry name" value="ELMO_dom"/>
</dbReference>
<protein>
    <submittedName>
        <fullName evidence="2">ELMO/CED-12 domain containing 2</fullName>
    </submittedName>
</protein>
<feature type="domain" description="ELMO" evidence="1">
    <location>
        <begin position="128"/>
        <end position="309"/>
    </location>
</feature>
<dbReference type="AlphaFoldDB" id="S4RRX1"/>
<dbReference type="OMA" id="PRCRQIE"/>
<dbReference type="PANTHER" id="PTHR12771">
    <property type="entry name" value="ENGULFMENT AND CELL MOTILITY"/>
    <property type="match status" value="1"/>
</dbReference>
<reference evidence="2" key="2">
    <citation type="submission" date="2025-09" db="UniProtKB">
        <authorList>
            <consortium name="Ensembl"/>
        </authorList>
    </citation>
    <scope>IDENTIFICATION</scope>
</reference>
<reference evidence="2" key="1">
    <citation type="submission" date="2025-08" db="UniProtKB">
        <authorList>
            <consortium name="Ensembl"/>
        </authorList>
    </citation>
    <scope>IDENTIFICATION</scope>
</reference>
<dbReference type="GeneTree" id="ENSGT00940000156589"/>